<evidence type="ECO:0000256" key="4">
    <source>
        <dbReference type="ARBA" id="ARBA00022759"/>
    </source>
</evidence>
<keyword evidence="3" id="KW-0540">Nuclease</keyword>
<dbReference type="Proteomes" id="UP000188320">
    <property type="component" value="Unassembled WGS sequence"/>
</dbReference>
<dbReference type="Gene3D" id="1.10.340.70">
    <property type="match status" value="1"/>
</dbReference>
<dbReference type="InterPro" id="IPR041588">
    <property type="entry name" value="Integrase_H2C2"/>
</dbReference>
<sequence>MRLPIDHADITTKLATHNKKGNYTSEQEIYLLLKEDVQMYETEYDTEFKNIVEDFKDIFEKLVTAPILGFPDWNEELVLTTDASVIGIGAVLSQVVQGEERVIEYASHSTNKAEQNYSKSHLEALAVVWSVKKFKYYLWGRKFRIKTDHKSLLQIFNGTELTGRIARWAMILWCYDYEIEHLPGRLNPADMLSRNIPVKNNEDNIVLDVCSMDINEYVDVLQYLSTMQYPKGAEAKDREKIRNRARQYYLKDGKLFKKVKKVFKEVLHERNFKEIISNIHNEGHEGIENTWRRVTEKYTGKNLYNDVFEIVKSCLICQFHKDGRTKNNELYPILTSKPFQIFGIDAIGPIASISKNENSDRGSSFVSDSTTNVFEWLGLKHRPTTSNRPQSNGQVERLNRTLVNI</sequence>
<feature type="domain" description="Integrase catalytic" evidence="7">
    <location>
        <begin position="359"/>
        <end position="405"/>
    </location>
</feature>
<dbReference type="GO" id="GO:0003676">
    <property type="term" value="F:nucleic acid binding"/>
    <property type="evidence" value="ECO:0007669"/>
    <property type="project" value="InterPro"/>
</dbReference>
<dbReference type="GO" id="GO:0005634">
    <property type="term" value="C:nucleus"/>
    <property type="evidence" value="ECO:0007669"/>
    <property type="project" value="UniProtKB-ARBA"/>
</dbReference>
<dbReference type="InterPro" id="IPR043502">
    <property type="entry name" value="DNA/RNA_pol_sf"/>
</dbReference>
<dbReference type="InterPro" id="IPR036397">
    <property type="entry name" value="RNaseH_sf"/>
</dbReference>
<gene>
    <name evidence="8" type="ORF">AX774_g7734</name>
</gene>
<keyword evidence="1" id="KW-0808">Transferase</keyword>
<dbReference type="Gene3D" id="3.10.20.370">
    <property type="match status" value="1"/>
</dbReference>
<dbReference type="InterPro" id="IPR050951">
    <property type="entry name" value="Retrovirus_Pol_polyprotein"/>
</dbReference>
<proteinExistence type="predicted"/>
<dbReference type="AlphaFoldDB" id="A0A1R1PD01"/>
<dbReference type="SUPFAM" id="SSF56672">
    <property type="entry name" value="DNA/RNA polymerases"/>
    <property type="match status" value="1"/>
</dbReference>
<dbReference type="Pfam" id="PF17921">
    <property type="entry name" value="Integrase_H2C2"/>
    <property type="match status" value="1"/>
</dbReference>
<dbReference type="FunFam" id="3.10.20.370:FF:000001">
    <property type="entry name" value="Retrovirus-related Pol polyprotein from transposon 17.6-like protein"/>
    <property type="match status" value="1"/>
</dbReference>
<organism evidence="8 9">
    <name type="scientific">Zancudomyces culisetae</name>
    <name type="common">Gut fungus</name>
    <name type="synonym">Smittium culisetae</name>
    <dbReference type="NCBI Taxonomy" id="1213189"/>
    <lineage>
        <taxon>Eukaryota</taxon>
        <taxon>Fungi</taxon>
        <taxon>Fungi incertae sedis</taxon>
        <taxon>Zoopagomycota</taxon>
        <taxon>Kickxellomycotina</taxon>
        <taxon>Harpellomycetes</taxon>
        <taxon>Harpellales</taxon>
        <taxon>Legeriomycetaceae</taxon>
        <taxon>Zancudomyces</taxon>
    </lineage>
</organism>
<dbReference type="SUPFAM" id="SSF53098">
    <property type="entry name" value="Ribonuclease H-like"/>
    <property type="match status" value="1"/>
</dbReference>
<evidence type="ECO:0000259" key="7">
    <source>
        <dbReference type="PROSITE" id="PS50994"/>
    </source>
</evidence>
<name>A0A1R1PD01_ZANCU</name>
<dbReference type="GO" id="GO:0016787">
    <property type="term" value="F:hydrolase activity"/>
    <property type="evidence" value="ECO:0007669"/>
    <property type="project" value="UniProtKB-KW"/>
</dbReference>
<evidence type="ECO:0000256" key="1">
    <source>
        <dbReference type="ARBA" id="ARBA00022679"/>
    </source>
</evidence>
<accession>A0A1R1PD01</accession>
<evidence type="ECO:0000313" key="8">
    <source>
        <dbReference type="EMBL" id="OMH78867.1"/>
    </source>
</evidence>
<dbReference type="OrthoDB" id="5592268at2759"/>
<dbReference type="GO" id="GO:0015074">
    <property type="term" value="P:DNA integration"/>
    <property type="evidence" value="ECO:0007669"/>
    <property type="project" value="InterPro"/>
</dbReference>
<dbReference type="PANTHER" id="PTHR37984">
    <property type="entry name" value="PROTEIN CBG26694"/>
    <property type="match status" value="1"/>
</dbReference>
<reference evidence="9" key="1">
    <citation type="submission" date="2017-01" db="EMBL/GenBank/DDBJ databases">
        <authorList>
            <person name="Wang Y."/>
            <person name="White M."/>
            <person name="Kvist S."/>
            <person name="Moncalvo J.-M."/>
        </authorList>
    </citation>
    <scope>NUCLEOTIDE SEQUENCE [LARGE SCALE GENOMIC DNA]</scope>
    <source>
        <strain evidence="9">COL-18-3</strain>
    </source>
</reference>
<dbReference type="Gene3D" id="3.30.420.10">
    <property type="entry name" value="Ribonuclease H-like superfamily/Ribonuclease H"/>
    <property type="match status" value="1"/>
</dbReference>
<dbReference type="InterPro" id="IPR012337">
    <property type="entry name" value="RNaseH-like_sf"/>
</dbReference>
<evidence type="ECO:0000256" key="3">
    <source>
        <dbReference type="ARBA" id="ARBA00022722"/>
    </source>
</evidence>
<dbReference type="Pfam" id="PF17917">
    <property type="entry name" value="RT_RNaseH"/>
    <property type="match status" value="1"/>
</dbReference>
<keyword evidence="9" id="KW-1185">Reference proteome</keyword>
<keyword evidence="4" id="KW-0255">Endonuclease</keyword>
<evidence type="ECO:0000313" key="9">
    <source>
        <dbReference type="Proteomes" id="UP000188320"/>
    </source>
</evidence>
<dbReference type="GO" id="GO:0003964">
    <property type="term" value="F:RNA-directed DNA polymerase activity"/>
    <property type="evidence" value="ECO:0007669"/>
    <property type="project" value="UniProtKB-KW"/>
</dbReference>
<dbReference type="PROSITE" id="PS50994">
    <property type="entry name" value="INTEGRASE"/>
    <property type="match status" value="1"/>
</dbReference>
<dbReference type="CDD" id="cd09274">
    <property type="entry name" value="RNase_HI_RT_Ty3"/>
    <property type="match status" value="1"/>
</dbReference>
<dbReference type="GO" id="GO:0004519">
    <property type="term" value="F:endonuclease activity"/>
    <property type="evidence" value="ECO:0007669"/>
    <property type="project" value="UniProtKB-KW"/>
</dbReference>
<evidence type="ECO:0000256" key="2">
    <source>
        <dbReference type="ARBA" id="ARBA00022695"/>
    </source>
</evidence>
<dbReference type="EMBL" id="LSSK01001750">
    <property type="protein sequence ID" value="OMH78867.1"/>
    <property type="molecule type" value="Genomic_DNA"/>
</dbReference>
<dbReference type="InterPro" id="IPR041373">
    <property type="entry name" value="RT_RNaseH"/>
</dbReference>
<evidence type="ECO:0000256" key="6">
    <source>
        <dbReference type="ARBA" id="ARBA00022918"/>
    </source>
</evidence>
<protein>
    <submittedName>
        <fullName evidence="8">Transposon Tf2-11 polyprotein</fullName>
    </submittedName>
</protein>
<dbReference type="PANTHER" id="PTHR37984:SF5">
    <property type="entry name" value="PROTEIN NYNRIN-LIKE"/>
    <property type="match status" value="1"/>
</dbReference>
<keyword evidence="6" id="KW-0695">RNA-directed DNA polymerase</keyword>
<keyword evidence="2" id="KW-0548">Nucleotidyltransferase</keyword>
<evidence type="ECO:0000256" key="5">
    <source>
        <dbReference type="ARBA" id="ARBA00022801"/>
    </source>
</evidence>
<comment type="caution">
    <text evidence="8">The sequence shown here is derived from an EMBL/GenBank/DDBJ whole genome shotgun (WGS) entry which is preliminary data.</text>
</comment>
<keyword evidence="5" id="KW-0378">Hydrolase</keyword>
<dbReference type="InterPro" id="IPR001584">
    <property type="entry name" value="Integrase_cat-core"/>
</dbReference>